<feature type="transmembrane region" description="Helical" evidence="1">
    <location>
        <begin position="45"/>
        <end position="63"/>
    </location>
</feature>
<comment type="caution">
    <text evidence="2">The sequence shown here is derived from an EMBL/GenBank/DDBJ whole genome shotgun (WGS) entry which is preliminary data.</text>
</comment>
<keyword evidence="1" id="KW-0812">Transmembrane</keyword>
<feature type="transmembrane region" description="Helical" evidence="1">
    <location>
        <begin position="254"/>
        <end position="272"/>
    </location>
</feature>
<gene>
    <name evidence="2" type="ORF">FSP39_002700</name>
</gene>
<feature type="transmembrane region" description="Helical" evidence="1">
    <location>
        <begin position="372"/>
        <end position="396"/>
    </location>
</feature>
<evidence type="ECO:0000256" key="1">
    <source>
        <dbReference type="SAM" id="Phobius"/>
    </source>
</evidence>
<evidence type="ECO:0000313" key="3">
    <source>
        <dbReference type="Proteomes" id="UP001186944"/>
    </source>
</evidence>
<dbReference type="Proteomes" id="UP001186944">
    <property type="component" value="Unassembled WGS sequence"/>
</dbReference>
<dbReference type="EMBL" id="VSWD01000008">
    <property type="protein sequence ID" value="KAK3094512.1"/>
    <property type="molecule type" value="Genomic_DNA"/>
</dbReference>
<protein>
    <submittedName>
        <fullName evidence="2">Uncharacterized protein</fullName>
    </submittedName>
</protein>
<keyword evidence="3" id="KW-1185">Reference proteome</keyword>
<reference evidence="2" key="1">
    <citation type="submission" date="2019-08" db="EMBL/GenBank/DDBJ databases">
        <title>The improved chromosome-level genome for the pearl oyster Pinctada fucata martensii using PacBio sequencing and Hi-C.</title>
        <authorList>
            <person name="Zheng Z."/>
        </authorList>
    </citation>
    <scope>NUCLEOTIDE SEQUENCE</scope>
    <source>
        <strain evidence="2">ZZ-2019</strain>
        <tissue evidence="2">Adductor muscle</tissue>
    </source>
</reference>
<dbReference type="PANTHER" id="PTHR11360">
    <property type="entry name" value="MONOCARBOXYLATE TRANSPORTER"/>
    <property type="match status" value="1"/>
</dbReference>
<keyword evidence="1" id="KW-0472">Membrane</keyword>
<dbReference type="GO" id="GO:0022857">
    <property type="term" value="F:transmembrane transporter activity"/>
    <property type="evidence" value="ECO:0007669"/>
    <property type="project" value="InterPro"/>
</dbReference>
<feature type="transmembrane region" description="Helical" evidence="1">
    <location>
        <begin position="186"/>
        <end position="210"/>
    </location>
</feature>
<dbReference type="PANTHER" id="PTHR11360:SF284">
    <property type="entry name" value="EG:103B4.3 PROTEIN-RELATED"/>
    <property type="match status" value="1"/>
</dbReference>
<feature type="transmembrane region" description="Helical" evidence="1">
    <location>
        <begin position="605"/>
        <end position="624"/>
    </location>
</feature>
<feature type="transmembrane region" description="Helical" evidence="1">
    <location>
        <begin position="20"/>
        <end position="39"/>
    </location>
</feature>
<dbReference type="Pfam" id="PF07690">
    <property type="entry name" value="MFS_1"/>
    <property type="match status" value="1"/>
</dbReference>
<keyword evidence="1" id="KW-1133">Transmembrane helix</keyword>
<dbReference type="InterPro" id="IPR050327">
    <property type="entry name" value="Proton-linked_MCT"/>
</dbReference>
<dbReference type="AlphaFoldDB" id="A0AA88Y236"/>
<feature type="transmembrane region" description="Helical" evidence="1">
    <location>
        <begin position="278"/>
        <end position="304"/>
    </location>
</feature>
<evidence type="ECO:0000313" key="2">
    <source>
        <dbReference type="EMBL" id="KAK3094512.1"/>
    </source>
</evidence>
<accession>A0AA88Y236</accession>
<organism evidence="2 3">
    <name type="scientific">Pinctada imbricata</name>
    <name type="common">Atlantic pearl-oyster</name>
    <name type="synonym">Pinctada martensii</name>
    <dbReference type="NCBI Taxonomy" id="66713"/>
    <lineage>
        <taxon>Eukaryota</taxon>
        <taxon>Metazoa</taxon>
        <taxon>Spiralia</taxon>
        <taxon>Lophotrochozoa</taxon>
        <taxon>Mollusca</taxon>
        <taxon>Bivalvia</taxon>
        <taxon>Autobranchia</taxon>
        <taxon>Pteriomorphia</taxon>
        <taxon>Pterioida</taxon>
        <taxon>Pterioidea</taxon>
        <taxon>Pteriidae</taxon>
        <taxon>Pinctada</taxon>
    </lineage>
</organism>
<sequence>MIILGKYFEKKRGLTNSIAISFGSLGGFVQPILFTAMMAEFSLRGALLLQGGILFNCIVAAALSRPLQKSIKFARHSVKTDHDDDKRCALNLQSSEVDLHESKYEIDDHNSVLQNRKRLADKLHLSETDNFKKSTSSIAQYSSAFDLYSVSIADISENIESSAPKKKLNRNICSYLVDFSVLKNKLVLLFTIVFCLASMASCSAFLFIPPHARDRGLSEQEVSIIASLICVAEFVSRLLLALIADRKFIQRYQIIMIALLMNGITLQFSWFLRESSHFLAFTICYGMFSGALISLYAPVCVDFIGVDNFHKAMGVLHMGQGITIGATGFILALLVEAVLLEKLSCRQIIIFGGFFTTIAIILSSFAERIEVLIFTHGILIALGSVCLHGPSLIILGKYFDKRRGMSNSIALAFGSIGGLIHPIMFTTFVNTFGLRGALLMQAGVMFHSVLGGALSRPITLSEKIQRLEFKDQQSIDNDENNLDSLLSEDERRNVQVANGQNETTITDYGDQEYQVHKIRTSLDMLEPTSCTSHNETSIVDTRKVFKTKCCGYDIKNVLRKFDFKMLKNKLVLLFSLVFGFATVSSVLGQMYIPPLARDRGVSEDLIGYLAASVGASELMGRIILAFIADTRHIHKYQILMIALFFNGLVQQFSRLTRTFEHLMIFSVSYGLFCGAMHSLYTPICIDFVGLEDFHKALGILHMIQGLITGIMGYTIGKYQMNIREKTI</sequence>
<dbReference type="Gene3D" id="1.20.1250.20">
    <property type="entry name" value="MFS general substrate transporter like domains"/>
    <property type="match status" value="2"/>
</dbReference>
<proteinExistence type="predicted"/>
<dbReference type="InterPro" id="IPR036259">
    <property type="entry name" value="MFS_trans_sf"/>
</dbReference>
<name>A0AA88Y236_PINIB</name>
<feature type="transmembrane region" description="Helical" evidence="1">
    <location>
        <begin position="570"/>
        <end position="593"/>
    </location>
</feature>
<dbReference type="SUPFAM" id="SSF103473">
    <property type="entry name" value="MFS general substrate transporter"/>
    <property type="match status" value="2"/>
</dbReference>
<feature type="transmembrane region" description="Helical" evidence="1">
    <location>
        <begin position="408"/>
        <end position="428"/>
    </location>
</feature>
<feature type="transmembrane region" description="Helical" evidence="1">
    <location>
        <begin position="696"/>
        <end position="715"/>
    </location>
</feature>
<dbReference type="InterPro" id="IPR011701">
    <property type="entry name" value="MFS"/>
</dbReference>
<feature type="transmembrane region" description="Helical" evidence="1">
    <location>
        <begin position="348"/>
        <end position="366"/>
    </location>
</feature>
<feature type="transmembrane region" description="Helical" evidence="1">
    <location>
        <begin position="222"/>
        <end position="242"/>
    </location>
</feature>